<gene>
    <name evidence="2" type="ORF">F2Q68_00035679</name>
</gene>
<comment type="caution">
    <text evidence="2">The sequence shown here is derived from an EMBL/GenBank/DDBJ whole genome shotgun (WGS) entry which is preliminary data.</text>
</comment>
<evidence type="ECO:0000313" key="3">
    <source>
        <dbReference type="Proteomes" id="UP000712281"/>
    </source>
</evidence>
<dbReference type="EMBL" id="QGKW02001988">
    <property type="protein sequence ID" value="KAF2550683.1"/>
    <property type="molecule type" value="Genomic_DNA"/>
</dbReference>
<sequence length="352" mass="40099">MDLARADGFQPNLSHESDATYEAQTKEDKDPFSLSKGPVTRSQTRNLRKAISTLVYSKPEPLATGKQENQLRVDSLQVFRLRSLFVGVNLTISGTSTQVFDLSIDLMHTEDPFHLDFYPSVHPSSIKFYQGDKPIIKPQHVAILEFLREETKATYSSFRAGKELNESDTEEELDELNQSDTQSVMDLARADGFRPNLSHESDATYEAQTKEDKDPFSLSKGPVTRSQTRNLRKAISTWFTPNQSHLQPENKRTRVDSLQVFHLRSLFVGVNLTITSTSTQVFDLSMDLMHTEDPFHLDFYPSVHPSSIKFYQGDKPIIKPQHVAILEFLRQETKATYSSFSKCFIEKLLVVL</sequence>
<protein>
    <submittedName>
        <fullName evidence="2">Uncharacterized protein</fullName>
    </submittedName>
</protein>
<evidence type="ECO:0000313" key="2">
    <source>
        <dbReference type="EMBL" id="KAF2550683.1"/>
    </source>
</evidence>
<organism evidence="2 3">
    <name type="scientific">Brassica cretica</name>
    <name type="common">Mustard</name>
    <dbReference type="NCBI Taxonomy" id="69181"/>
    <lineage>
        <taxon>Eukaryota</taxon>
        <taxon>Viridiplantae</taxon>
        <taxon>Streptophyta</taxon>
        <taxon>Embryophyta</taxon>
        <taxon>Tracheophyta</taxon>
        <taxon>Spermatophyta</taxon>
        <taxon>Magnoliopsida</taxon>
        <taxon>eudicotyledons</taxon>
        <taxon>Gunneridae</taxon>
        <taxon>Pentapetalae</taxon>
        <taxon>rosids</taxon>
        <taxon>malvids</taxon>
        <taxon>Brassicales</taxon>
        <taxon>Brassicaceae</taxon>
        <taxon>Brassiceae</taxon>
        <taxon>Brassica</taxon>
    </lineage>
</organism>
<proteinExistence type="predicted"/>
<dbReference type="AlphaFoldDB" id="A0A8S9GY54"/>
<feature type="compositionally biased region" description="Basic and acidic residues" evidence="1">
    <location>
        <begin position="192"/>
        <end position="215"/>
    </location>
</feature>
<feature type="region of interest" description="Disordered" evidence="1">
    <location>
        <begin position="192"/>
        <end position="225"/>
    </location>
</feature>
<reference evidence="2" key="1">
    <citation type="submission" date="2019-12" db="EMBL/GenBank/DDBJ databases">
        <title>Genome sequencing and annotation of Brassica cretica.</title>
        <authorList>
            <person name="Studholme D.J."/>
            <person name="Sarris P.F."/>
        </authorList>
    </citation>
    <scope>NUCLEOTIDE SEQUENCE</scope>
    <source>
        <strain evidence="2">PFS-001/15</strain>
        <tissue evidence="2">Leaf</tissue>
    </source>
</reference>
<accession>A0A8S9GY54</accession>
<evidence type="ECO:0000256" key="1">
    <source>
        <dbReference type="SAM" id="MobiDB-lite"/>
    </source>
</evidence>
<dbReference type="Proteomes" id="UP000712281">
    <property type="component" value="Unassembled WGS sequence"/>
</dbReference>
<name>A0A8S9GY54_BRACR</name>
<feature type="region of interest" description="Disordered" evidence="1">
    <location>
        <begin position="1"/>
        <end position="41"/>
    </location>
</feature>